<organism evidence="2 3">
    <name type="scientific">candidate division TA06 bacterium SM23_40</name>
    <dbReference type="NCBI Taxonomy" id="1703774"/>
    <lineage>
        <taxon>Bacteria</taxon>
        <taxon>Bacteria division TA06</taxon>
    </lineage>
</organism>
<dbReference type="EMBL" id="LJUI01000055">
    <property type="protein sequence ID" value="KPK68887.1"/>
    <property type="molecule type" value="Genomic_DNA"/>
</dbReference>
<proteinExistence type="predicted"/>
<accession>A0A0S8G735</accession>
<dbReference type="InterPro" id="IPR009057">
    <property type="entry name" value="Homeodomain-like_sf"/>
</dbReference>
<feature type="non-terminal residue" evidence="2">
    <location>
        <position position="97"/>
    </location>
</feature>
<dbReference type="Pfam" id="PF13276">
    <property type="entry name" value="HTH_21"/>
    <property type="match status" value="1"/>
</dbReference>
<evidence type="ECO:0000259" key="1">
    <source>
        <dbReference type="Pfam" id="PF13276"/>
    </source>
</evidence>
<gene>
    <name evidence="2" type="ORF">AMJ82_07035</name>
</gene>
<evidence type="ECO:0000313" key="2">
    <source>
        <dbReference type="EMBL" id="KPK68887.1"/>
    </source>
</evidence>
<protein>
    <recommendedName>
        <fullName evidence="1">HTH-like domain-containing protein</fullName>
    </recommendedName>
</protein>
<dbReference type="Proteomes" id="UP000051717">
    <property type="component" value="Unassembled WGS sequence"/>
</dbReference>
<comment type="caution">
    <text evidence="2">The sequence shown here is derived from an EMBL/GenBank/DDBJ whole genome shotgun (WGS) entry which is preliminary data.</text>
</comment>
<feature type="domain" description="HTH-like" evidence="1">
    <location>
        <begin position="40"/>
        <end position="92"/>
    </location>
</feature>
<dbReference type="AlphaFoldDB" id="A0A0S8G735"/>
<name>A0A0S8G735_UNCT6</name>
<reference evidence="2 3" key="1">
    <citation type="journal article" date="2015" name="Microbiome">
        <title>Genomic resolution of linkages in carbon, nitrogen, and sulfur cycling among widespread estuary sediment bacteria.</title>
        <authorList>
            <person name="Baker B.J."/>
            <person name="Lazar C.S."/>
            <person name="Teske A.P."/>
            <person name="Dick G.J."/>
        </authorList>
    </citation>
    <scope>NUCLEOTIDE SEQUENCE [LARGE SCALE GENOMIC DNA]</scope>
    <source>
        <strain evidence="2">SM23_40</strain>
    </source>
</reference>
<dbReference type="InterPro" id="IPR025948">
    <property type="entry name" value="HTH-like_dom"/>
</dbReference>
<evidence type="ECO:0000313" key="3">
    <source>
        <dbReference type="Proteomes" id="UP000051717"/>
    </source>
</evidence>
<sequence length="97" mass="11581">MRGQGYPLGVIASALGFHRSSYYKWVQAKCRESARRSDRIDEALARRIRAILDAHETFGYRRVWAFLRFKDGIVVNIKKVHRIMQRKGWQCRLWHHP</sequence>
<dbReference type="SUPFAM" id="SSF46689">
    <property type="entry name" value="Homeodomain-like"/>
    <property type="match status" value="1"/>
</dbReference>